<accession>A0A5J9VT14</accession>
<keyword evidence="2" id="KW-0732">Signal</keyword>
<dbReference type="AlphaFoldDB" id="A0A5J9VT14"/>
<evidence type="ECO:0000313" key="4">
    <source>
        <dbReference type="Proteomes" id="UP000324897"/>
    </source>
</evidence>
<organism evidence="3 4">
    <name type="scientific">Eragrostis curvula</name>
    <name type="common">weeping love grass</name>
    <dbReference type="NCBI Taxonomy" id="38414"/>
    <lineage>
        <taxon>Eukaryota</taxon>
        <taxon>Viridiplantae</taxon>
        <taxon>Streptophyta</taxon>
        <taxon>Embryophyta</taxon>
        <taxon>Tracheophyta</taxon>
        <taxon>Spermatophyta</taxon>
        <taxon>Magnoliopsida</taxon>
        <taxon>Liliopsida</taxon>
        <taxon>Poales</taxon>
        <taxon>Poaceae</taxon>
        <taxon>PACMAD clade</taxon>
        <taxon>Chloridoideae</taxon>
        <taxon>Eragrostideae</taxon>
        <taxon>Eragrostidinae</taxon>
        <taxon>Eragrostis</taxon>
    </lineage>
</organism>
<name>A0A5J9VT14_9POAL</name>
<dbReference type="EMBL" id="RWGY01000007">
    <property type="protein sequence ID" value="TVU38655.1"/>
    <property type="molecule type" value="Genomic_DNA"/>
</dbReference>
<reference evidence="3 4" key="1">
    <citation type="journal article" date="2019" name="Sci. Rep.">
        <title>A high-quality genome of Eragrostis curvula grass provides insights into Poaceae evolution and supports new strategies to enhance forage quality.</title>
        <authorList>
            <person name="Carballo J."/>
            <person name="Santos B.A.C.M."/>
            <person name="Zappacosta D."/>
            <person name="Garbus I."/>
            <person name="Selva J.P."/>
            <person name="Gallo C.A."/>
            <person name="Diaz A."/>
            <person name="Albertini E."/>
            <person name="Caccamo M."/>
            <person name="Echenique V."/>
        </authorList>
    </citation>
    <scope>NUCLEOTIDE SEQUENCE [LARGE SCALE GENOMIC DNA]</scope>
    <source>
        <strain evidence="4">cv. Victoria</strain>
        <tissue evidence="3">Leaf</tissue>
    </source>
</reference>
<evidence type="ECO:0000256" key="1">
    <source>
        <dbReference type="SAM" id="MobiDB-lite"/>
    </source>
</evidence>
<feature type="compositionally biased region" description="Low complexity" evidence="1">
    <location>
        <begin position="107"/>
        <end position="118"/>
    </location>
</feature>
<keyword evidence="4" id="KW-1185">Reference proteome</keyword>
<evidence type="ECO:0000256" key="2">
    <source>
        <dbReference type="SAM" id="SignalP"/>
    </source>
</evidence>
<feature type="region of interest" description="Disordered" evidence="1">
    <location>
        <begin position="95"/>
        <end position="118"/>
    </location>
</feature>
<evidence type="ECO:0008006" key="5">
    <source>
        <dbReference type="Google" id="ProtNLM"/>
    </source>
</evidence>
<evidence type="ECO:0000313" key="3">
    <source>
        <dbReference type="EMBL" id="TVU38655.1"/>
    </source>
</evidence>
<feature type="signal peptide" evidence="2">
    <location>
        <begin position="1"/>
        <end position="18"/>
    </location>
</feature>
<gene>
    <name evidence="3" type="ORF">EJB05_12039</name>
</gene>
<sequence length="118" mass="11910">MLVPLLLLLLATASPAAGDGGATPVVNPFSYFCNSTTVRRTFLPNSRFAANLATLAAALPRNASASPGGVFSAGAFGAAPDTAYGSCSAAATSRARRARRAWRPGSATPRRTAPTAAT</sequence>
<feature type="chain" id="PRO_5023937329" description="Gnk2-homologous domain-containing protein" evidence="2">
    <location>
        <begin position="19"/>
        <end position="118"/>
    </location>
</feature>
<feature type="non-terminal residue" evidence="3">
    <location>
        <position position="1"/>
    </location>
</feature>
<dbReference type="Proteomes" id="UP000324897">
    <property type="component" value="Chromosome 4"/>
</dbReference>
<proteinExistence type="predicted"/>
<dbReference type="Gramene" id="TVU38655">
    <property type="protein sequence ID" value="TVU38655"/>
    <property type="gene ID" value="EJB05_12039"/>
</dbReference>
<protein>
    <recommendedName>
        <fullName evidence="5">Gnk2-homologous domain-containing protein</fullName>
    </recommendedName>
</protein>
<comment type="caution">
    <text evidence="3">The sequence shown here is derived from an EMBL/GenBank/DDBJ whole genome shotgun (WGS) entry which is preliminary data.</text>
</comment>